<dbReference type="RefSeq" id="WP_168445639.1">
    <property type="nucleotide sequence ID" value="NZ_CP034699.1"/>
</dbReference>
<keyword evidence="1" id="KW-0804">Transcription</keyword>
<evidence type="ECO:0000256" key="1">
    <source>
        <dbReference type="ARBA" id="ARBA00023163"/>
    </source>
</evidence>
<dbReference type="EMBL" id="CP034710">
    <property type="protein sequence ID" value="AZT39704.1"/>
    <property type="molecule type" value="Genomic_DNA"/>
</dbReference>
<dbReference type="SUPFAM" id="SSF82679">
    <property type="entry name" value="N-utilization substance G protein NusG, N-terminal domain"/>
    <property type="match status" value="1"/>
</dbReference>
<organism evidence="4">
    <name type="scientific">Salmonella enterica subsp. enterica serovar Karamoja</name>
    <dbReference type="NCBI Taxonomy" id="2500153"/>
    <lineage>
        <taxon>Bacteria</taxon>
        <taxon>Pseudomonadati</taxon>
        <taxon>Pseudomonadota</taxon>
        <taxon>Gammaproteobacteria</taxon>
        <taxon>Enterobacterales</taxon>
        <taxon>Enterobacteriaceae</taxon>
        <taxon>Salmonella</taxon>
    </lineage>
</organism>
<evidence type="ECO:0000313" key="5">
    <source>
        <dbReference type="EMBL" id="AZT44393.1"/>
    </source>
</evidence>
<evidence type="ECO:0000259" key="3">
    <source>
        <dbReference type="Pfam" id="PF02357"/>
    </source>
</evidence>
<dbReference type="Gene3D" id="3.30.70.940">
    <property type="entry name" value="NusG, N-terminal domain"/>
    <property type="match status" value="1"/>
</dbReference>
<gene>
    <name evidence="5" type="ORF">EL007_24355</name>
    <name evidence="4" type="ORF">ELZ88_24590</name>
</gene>
<protein>
    <submittedName>
        <fullName evidence="4">Antitermination protein NusG</fullName>
    </submittedName>
</protein>
<geneLocation type="plasmid" evidence="5">
    <name>pRSE40</name>
</geneLocation>
<feature type="domain" description="NusG-like N-terminal" evidence="3">
    <location>
        <begin position="3"/>
        <end position="101"/>
    </location>
</feature>
<accession>A0A3Q9MM66</accession>
<dbReference type="Pfam" id="PF02357">
    <property type="entry name" value="NusG"/>
    <property type="match status" value="1"/>
</dbReference>
<evidence type="ECO:0000313" key="4">
    <source>
        <dbReference type="EMBL" id="AZT39704.1"/>
    </source>
</evidence>
<dbReference type="GO" id="GO:0006354">
    <property type="term" value="P:DNA-templated transcription elongation"/>
    <property type="evidence" value="ECO:0007669"/>
    <property type="project" value="InterPro"/>
</dbReference>
<feature type="region of interest" description="Disordered" evidence="2">
    <location>
        <begin position="116"/>
        <end position="137"/>
    </location>
</feature>
<keyword evidence="4" id="KW-0614">Plasmid</keyword>
<dbReference type="EMBL" id="CP034699">
    <property type="protein sequence ID" value="AZT44393.1"/>
    <property type="molecule type" value="Genomic_DNA"/>
</dbReference>
<name>A0A3Q9MM66_SALET</name>
<dbReference type="AlphaFoldDB" id="A0A3Q9MM66"/>
<geneLocation type="plasmid" evidence="4">
    <name>pRSE21</name>
</geneLocation>
<dbReference type="InterPro" id="IPR006645">
    <property type="entry name" value="NGN-like_dom"/>
</dbReference>
<reference evidence="4" key="1">
    <citation type="submission" date="2018-12" db="EMBL/GenBank/DDBJ databases">
        <title>Complete genome sequences of twenty non-typhoidal Salmonella isolates from Rwanda.</title>
        <authorList>
            <person name="Byukusenge M."/>
            <person name="Li L."/>
            <person name="Subhashinie K."/>
            <person name="Nzayirambaho M."/>
            <person name="Kuchipudi S.V."/>
            <person name="Jayarao B.M."/>
        </authorList>
    </citation>
    <scope>NUCLEOTIDE SEQUENCE</scope>
    <source>
        <strain evidence="4">RSE21</strain>
        <strain evidence="5">RSE40</strain>
        <plasmid evidence="4">pRSE21</plasmid>
        <plasmid evidence="5">pRSE40</plasmid>
    </source>
</reference>
<dbReference type="InterPro" id="IPR036735">
    <property type="entry name" value="NGN_dom_sf"/>
</dbReference>
<evidence type="ECO:0000256" key="2">
    <source>
        <dbReference type="SAM" id="MobiDB-lite"/>
    </source>
</evidence>
<proteinExistence type="predicted"/>
<sequence length="177" mass="20779">MESWYLVSLKAGSDNLFRAELSLHRRQLTFFSPRVRLARERADRPGSRSIIEPLFCGYLFLELDPEIIHPVKIEEECAGISHFVRYGNEIKPIPTYVVDEMMSLPLCTDAELRMKSRRQQARERKQRHADLQRAHPDYEQTTRHIRNIVNNPDRDVRIAMFLALTEGLSRHLLKEPV</sequence>